<reference evidence="3" key="1">
    <citation type="journal article" date="2015" name="Nat. Genet.">
        <title>The genome and transcriptome of the zoonotic hookworm Ancylostoma ceylanicum identify infection-specific gene families.</title>
        <authorList>
            <person name="Schwarz E.M."/>
            <person name="Hu Y."/>
            <person name="Antoshechkin I."/>
            <person name="Miller M.M."/>
            <person name="Sternberg P.W."/>
            <person name="Aroian R.V."/>
        </authorList>
    </citation>
    <scope>NUCLEOTIDE SEQUENCE</scope>
    <source>
        <strain evidence="3">HY135</strain>
    </source>
</reference>
<feature type="region of interest" description="Disordered" evidence="1">
    <location>
        <begin position="116"/>
        <end position="144"/>
    </location>
</feature>
<accession>A0A016W4B2</accession>
<name>A0A016W4B2_9BILA</name>
<proteinExistence type="predicted"/>
<dbReference type="EMBL" id="JARK01001337">
    <property type="protein sequence ID" value="EYC34426.1"/>
    <property type="molecule type" value="Genomic_DNA"/>
</dbReference>
<dbReference type="AlphaFoldDB" id="A0A016W4B2"/>
<keyword evidence="3" id="KW-1185">Reference proteome</keyword>
<evidence type="ECO:0000256" key="1">
    <source>
        <dbReference type="SAM" id="MobiDB-lite"/>
    </source>
</evidence>
<feature type="compositionally biased region" description="Basic and acidic residues" evidence="1">
    <location>
        <begin position="116"/>
        <end position="131"/>
    </location>
</feature>
<organism evidence="2 3">
    <name type="scientific">Ancylostoma ceylanicum</name>
    <dbReference type="NCBI Taxonomy" id="53326"/>
    <lineage>
        <taxon>Eukaryota</taxon>
        <taxon>Metazoa</taxon>
        <taxon>Ecdysozoa</taxon>
        <taxon>Nematoda</taxon>
        <taxon>Chromadorea</taxon>
        <taxon>Rhabditida</taxon>
        <taxon>Rhabditina</taxon>
        <taxon>Rhabditomorpha</taxon>
        <taxon>Strongyloidea</taxon>
        <taxon>Ancylostomatidae</taxon>
        <taxon>Ancylostomatinae</taxon>
        <taxon>Ancylostoma</taxon>
    </lineage>
</organism>
<evidence type="ECO:0000313" key="3">
    <source>
        <dbReference type="Proteomes" id="UP000024635"/>
    </source>
</evidence>
<sequence>MAFITPVVRKDFNLYSKKKSHREQKKREPMETVHEIAQNDDDQWEDSLGRKLRLELMRERRLRHYNQKLRQTHVLRKISEISNEAMNDDELVFDQTQNGFTIMRRLTEGEELEEKHRQWKENNEKLREPCSKAHSNPDVSKPPKYGAMLRMFQWMSRHSLRGK</sequence>
<dbReference type="OrthoDB" id="5862783at2759"/>
<comment type="caution">
    <text evidence="2">The sequence shown here is derived from an EMBL/GenBank/DDBJ whole genome shotgun (WGS) entry which is preliminary data.</text>
</comment>
<dbReference type="Proteomes" id="UP000024635">
    <property type="component" value="Unassembled WGS sequence"/>
</dbReference>
<protein>
    <submittedName>
        <fullName evidence="2">Uncharacterized protein</fullName>
    </submittedName>
</protein>
<gene>
    <name evidence="2" type="primary">Acey_s0001.g409</name>
    <name evidence="2" type="ORF">Y032_0001g409</name>
</gene>
<evidence type="ECO:0000313" key="2">
    <source>
        <dbReference type="EMBL" id="EYC34426.1"/>
    </source>
</evidence>